<evidence type="ECO:0000313" key="2">
    <source>
        <dbReference type="EMBL" id="NTS66694.1"/>
    </source>
</evidence>
<accession>A0ABX2JLN5</accession>
<keyword evidence="1" id="KW-1133">Transmembrane helix</keyword>
<comment type="caution">
    <text evidence="2">The sequence shown here is derived from an EMBL/GenBank/DDBJ whole genome shotgun (WGS) entry which is preliminary data.</text>
</comment>
<organism evidence="2 3">
    <name type="scientific">Sphingomonas hominis</name>
    <dbReference type="NCBI Taxonomy" id="2741495"/>
    <lineage>
        <taxon>Bacteria</taxon>
        <taxon>Pseudomonadati</taxon>
        <taxon>Pseudomonadota</taxon>
        <taxon>Alphaproteobacteria</taxon>
        <taxon>Sphingomonadales</taxon>
        <taxon>Sphingomonadaceae</taxon>
        <taxon>Sphingomonas</taxon>
    </lineage>
</organism>
<proteinExistence type="predicted"/>
<dbReference type="EMBL" id="JABULH010000013">
    <property type="protein sequence ID" value="NTS66694.1"/>
    <property type="molecule type" value="Genomic_DNA"/>
</dbReference>
<feature type="non-terminal residue" evidence="2">
    <location>
        <position position="1"/>
    </location>
</feature>
<dbReference type="Proteomes" id="UP000621447">
    <property type="component" value="Unassembled WGS sequence"/>
</dbReference>
<name>A0ABX2JLN5_9SPHN</name>
<keyword evidence="3" id="KW-1185">Reference proteome</keyword>
<keyword evidence="1" id="KW-0472">Membrane</keyword>
<gene>
    <name evidence="2" type="ORF">HRV97_16215</name>
</gene>
<dbReference type="RefSeq" id="WP_174195183.1">
    <property type="nucleotide sequence ID" value="NZ_JABULH010000013.1"/>
</dbReference>
<sequence>PVTPLDKRGPFWTPIGGPFWTPIDNKALDEALAGAIIAVLLALLRKNLTRQLVWAGAECPQFVVFRHGGSCLDGTVAVGMAEIA</sequence>
<protein>
    <submittedName>
        <fullName evidence="2">Uncharacterized protein</fullName>
    </submittedName>
</protein>
<feature type="transmembrane region" description="Helical" evidence="1">
    <location>
        <begin position="27"/>
        <end position="44"/>
    </location>
</feature>
<evidence type="ECO:0000313" key="3">
    <source>
        <dbReference type="Proteomes" id="UP000621447"/>
    </source>
</evidence>
<reference evidence="2 3" key="1">
    <citation type="submission" date="2020-06" db="EMBL/GenBank/DDBJ databases">
        <title>Sphingomonas hominis sp. nov., a member of the Sphingomonas, isolated from the hair of a 22-year-old girl.</title>
        <authorList>
            <person name="Zhang D.-F."/>
            <person name="Cui X.-W."/>
        </authorList>
    </citation>
    <scope>NUCLEOTIDE SEQUENCE [LARGE SCALE GENOMIC DNA]</scope>
    <source>
        <strain evidence="2 3">HHU CXW</strain>
    </source>
</reference>
<keyword evidence="1" id="KW-0812">Transmembrane</keyword>
<evidence type="ECO:0000256" key="1">
    <source>
        <dbReference type="SAM" id="Phobius"/>
    </source>
</evidence>